<dbReference type="PANTHER" id="PTHR23071:SF1">
    <property type="entry name" value="GPI ETHANOLAMINE PHOSPHATE TRANSFERASE 3"/>
    <property type="match status" value="1"/>
</dbReference>
<evidence type="ECO:0000256" key="7">
    <source>
        <dbReference type="ARBA" id="ARBA00022824"/>
    </source>
</evidence>
<feature type="transmembrane region" description="Helical" evidence="11">
    <location>
        <begin position="952"/>
        <end position="974"/>
    </location>
</feature>
<dbReference type="UniPathway" id="UPA00196"/>
<reference evidence="12" key="1">
    <citation type="submission" date="2021-03" db="EMBL/GenBank/DDBJ databases">
        <title>Evolutionary innovations through gain and loss of genes in the ectomycorrhizal Boletales.</title>
        <authorList>
            <person name="Wu G."/>
            <person name="Miyauchi S."/>
            <person name="Morin E."/>
            <person name="Yang Z.-L."/>
            <person name="Xu J."/>
            <person name="Martin F.M."/>
        </authorList>
    </citation>
    <scope>NUCLEOTIDE SEQUENCE</scope>
    <source>
        <strain evidence="12">BR01</strain>
    </source>
</reference>
<sequence length="989" mass="108056">MFSRRLRLLLWLFLVHCVGIYLFTRGYLLSRLSLPDRHECRHDGCTSLATHKRAVILVIDALRFDFISSHPPEPPSPYHHNILTLPRELTAAHPQHSFMFNAHADPPTTTLQRLKGLTTGSLPTFVDAGESFGGSAIVEDSILHQLVAAGRKVAFAGDDTWITLFPDILDHNMSFPFDSFNVEDLHTVDEGVIANLLPMVKNYPHSWDLAIGHCLGVDHVGHRVGPEHPVMKTKLEQMNDFLADLVRAIDEDTLLVLLGDHGMDRAGNHGGDSSLETMSAIWIYSKGAALSHGSASLPDSLVPTVVFPGETVPHRSIQQIDFVPTISLLLGLPIPFNNLGTIIPEVFDRGANKAGVQKALELNANQIKNYLDAYRASQSGGELDGFWSRLSESWVATQAASSADSLPTLWEFTRHSLSVCRALWARFSLALIIAGLTTIILGTVATFCTYQLLGENAENSEEYLTKALSSASKAAVVGLALGSIAYFPLRNLLEGVHLHHASLFGSVLASTLTFTLSCRPTLRREQLTAVPIILVLHALCFASNSFIIWEDRIILFLSITSLVPSFLVGFTAPTSRLRYRILGFSAVFATCVRLMAMSTVCREEQHPYCKVTFYASPTSSTPPVLALLIAPPVAFSIPFVIRRILGISKSEKGLAGIFFPWVLASALLAGTGFWVLEWAHSTELFGNGVNALFRLARTMLARVCFAAIAFGGVALWWTSPVCLEINTEDTPLDSETSQGQQAQKTKVTILGFANAFGSPYFVFWTIFLSVVWLCTQLTGQVVWGLATVALLAHLEVVDSVRDAHALGDAFVSSKPTAALDLNALKRELSFSEVVPLALLALHTFHGTGHQPTISSLQWKTAFIFTPTLSFPFSQLTVIINTLGPHFLMGLASPLLVLWNLPPLPPPRGLMASSLRAGLAIMLYFMILLLGSATCAAALRRHLMVWNIFAPRYMFAAISVFAIDLGVIVGVGIGVGRVRERIEKIFKGIA</sequence>
<keyword evidence="4" id="KW-0337">GPI-anchor biosynthesis</keyword>
<name>A0A8I2YCM7_9AGAM</name>
<dbReference type="Proteomes" id="UP000683000">
    <property type="component" value="Unassembled WGS sequence"/>
</dbReference>
<feature type="transmembrane region" description="Helical" evidence="11">
    <location>
        <begin position="747"/>
        <end position="773"/>
    </location>
</feature>
<evidence type="ECO:0000256" key="11">
    <source>
        <dbReference type="SAM" id="Phobius"/>
    </source>
</evidence>
<dbReference type="PANTHER" id="PTHR23071">
    <property type="entry name" value="PHOSPHATIDYLINOSITOL GLYCAN"/>
    <property type="match status" value="1"/>
</dbReference>
<dbReference type="InterPro" id="IPR002591">
    <property type="entry name" value="Phosphodiest/P_Trfase"/>
</dbReference>
<dbReference type="InterPro" id="IPR039524">
    <property type="entry name" value="PIGO/GPI13"/>
</dbReference>
<feature type="transmembrane region" description="Helical" evidence="11">
    <location>
        <begin position="695"/>
        <end position="717"/>
    </location>
</feature>
<feature type="transmembrane region" description="Helical" evidence="11">
    <location>
        <begin position="528"/>
        <end position="547"/>
    </location>
</feature>
<evidence type="ECO:0008006" key="14">
    <source>
        <dbReference type="Google" id="ProtNLM"/>
    </source>
</evidence>
<evidence type="ECO:0000313" key="12">
    <source>
        <dbReference type="EMBL" id="KAG6369329.1"/>
    </source>
</evidence>
<dbReference type="OrthoDB" id="272139at2759"/>
<evidence type="ECO:0000313" key="13">
    <source>
        <dbReference type="Proteomes" id="UP000683000"/>
    </source>
</evidence>
<feature type="transmembrane region" description="Helical" evidence="11">
    <location>
        <begin position="579"/>
        <end position="600"/>
    </location>
</feature>
<feature type="transmembrane region" description="Helical" evidence="11">
    <location>
        <begin position="620"/>
        <end position="641"/>
    </location>
</feature>
<feature type="transmembrane region" description="Helical" evidence="11">
    <location>
        <begin position="423"/>
        <end position="450"/>
    </location>
</feature>
<dbReference type="InterPro" id="IPR017850">
    <property type="entry name" value="Alkaline_phosphatase_core_sf"/>
</dbReference>
<evidence type="ECO:0000256" key="10">
    <source>
        <dbReference type="ARBA" id="ARBA00023180"/>
    </source>
</evidence>
<dbReference type="GO" id="GO:0006506">
    <property type="term" value="P:GPI anchor biosynthetic process"/>
    <property type="evidence" value="ECO:0007669"/>
    <property type="project" value="UniProtKB-UniPathway"/>
</dbReference>
<evidence type="ECO:0000256" key="9">
    <source>
        <dbReference type="ARBA" id="ARBA00023136"/>
    </source>
</evidence>
<comment type="similarity">
    <text evidence="3">Belongs to the PIGG/PIGN/PIGO family. PIGO subfamily.</text>
</comment>
<keyword evidence="10" id="KW-0325">Glycoprotein</keyword>
<keyword evidence="9 11" id="KW-0472">Membrane</keyword>
<dbReference type="SUPFAM" id="SSF53649">
    <property type="entry name" value="Alkaline phosphatase-like"/>
    <property type="match status" value="1"/>
</dbReference>
<keyword evidence="8 11" id="KW-1133">Transmembrane helix</keyword>
<organism evidence="12 13">
    <name type="scientific">Boletus reticuloceps</name>
    <dbReference type="NCBI Taxonomy" id="495285"/>
    <lineage>
        <taxon>Eukaryota</taxon>
        <taxon>Fungi</taxon>
        <taxon>Dikarya</taxon>
        <taxon>Basidiomycota</taxon>
        <taxon>Agaricomycotina</taxon>
        <taxon>Agaricomycetes</taxon>
        <taxon>Agaricomycetidae</taxon>
        <taxon>Boletales</taxon>
        <taxon>Boletineae</taxon>
        <taxon>Boletaceae</taxon>
        <taxon>Boletoideae</taxon>
        <taxon>Boletus</taxon>
    </lineage>
</organism>
<comment type="pathway">
    <text evidence="2">Glycolipid biosynthesis; glycosylphosphatidylinositol-anchor biosynthesis.</text>
</comment>
<evidence type="ECO:0000256" key="8">
    <source>
        <dbReference type="ARBA" id="ARBA00022989"/>
    </source>
</evidence>
<gene>
    <name evidence="12" type="ORF">JVT61DRAFT_15048</name>
</gene>
<dbReference type="Pfam" id="PF01663">
    <property type="entry name" value="Phosphodiest"/>
    <property type="match status" value="1"/>
</dbReference>
<keyword evidence="7" id="KW-0256">Endoplasmic reticulum</keyword>
<proteinExistence type="inferred from homology"/>
<dbReference type="AlphaFoldDB" id="A0A8I2YCM7"/>
<feature type="transmembrane region" description="Helical" evidence="11">
    <location>
        <begin position="653"/>
        <end position="675"/>
    </location>
</feature>
<comment type="caution">
    <text evidence="12">The sequence shown here is derived from an EMBL/GenBank/DDBJ whole genome shotgun (WGS) entry which is preliminary data.</text>
</comment>
<protein>
    <recommendedName>
        <fullName evidence="14">GPI ethanolamine phosphate transferase 3</fullName>
    </recommendedName>
</protein>
<evidence type="ECO:0000256" key="6">
    <source>
        <dbReference type="ARBA" id="ARBA00022692"/>
    </source>
</evidence>
<evidence type="ECO:0000256" key="2">
    <source>
        <dbReference type="ARBA" id="ARBA00004687"/>
    </source>
</evidence>
<dbReference type="GO" id="GO:0051377">
    <property type="term" value="F:mannose-ethanolamine phosphotransferase activity"/>
    <property type="evidence" value="ECO:0007669"/>
    <property type="project" value="InterPro"/>
</dbReference>
<keyword evidence="5" id="KW-0808">Transferase</keyword>
<feature type="transmembrane region" description="Helical" evidence="11">
    <location>
        <begin position="553"/>
        <end position="572"/>
    </location>
</feature>
<dbReference type="InterPro" id="IPR037675">
    <property type="entry name" value="PIG-O_N"/>
</dbReference>
<feature type="transmembrane region" description="Helical" evidence="11">
    <location>
        <begin position="471"/>
        <end position="489"/>
    </location>
</feature>
<evidence type="ECO:0000256" key="3">
    <source>
        <dbReference type="ARBA" id="ARBA00008695"/>
    </source>
</evidence>
<evidence type="ECO:0000256" key="4">
    <source>
        <dbReference type="ARBA" id="ARBA00022502"/>
    </source>
</evidence>
<comment type="subcellular location">
    <subcellularLocation>
        <location evidence="1">Endoplasmic reticulum membrane</location>
        <topology evidence="1">Multi-pass membrane protein</topology>
    </subcellularLocation>
</comment>
<dbReference type="GO" id="GO:0005789">
    <property type="term" value="C:endoplasmic reticulum membrane"/>
    <property type="evidence" value="ECO:0007669"/>
    <property type="project" value="UniProtKB-SubCell"/>
</dbReference>
<feature type="transmembrane region" description="Helical" evidence="11">
    <location>
        <begin position="918"/>
        <end position="940"/>
    </location>
</feature>
<dbReference type="Gene3D" id="3.40.720.10">
    <property type="entry name" value="Alkaline Phosphatase, subunit A"/>
    <property type="match status" value="1"/>
</dbReference>
<dbReference type="CDD" id="cd16023">
    <property type="entry name" value="GPI_EPT_3"/>
    <property type="match status" value="1"/>
</dbReference>
<accession>A0A8I2YCM7</accession>
<evidence type="ECO:0000256" key="5">
    <source>
        <dbReference type="ARBA" id="ARBA00022679"/>
    </source>
</evidence>
<keyword evidence="6 11" id="KW-0812">Transmembrane</keyword>
<keyword evidence="13" id="KW-1185">Reference proteome</keyword>
<feature type="transmembrane region" description="Helical" evidence="11">
    <location>
        <begin position="495"/>
        <end position="516"/>
    </location>
</feature>
<dbReference type="EMBL" id="JAGFBS010000089">
    <property type="protein sequence ID" value="KAG6369329.1"/>
    <property type="molecule type" value="Genomic_DNA"/>
</dbReference>
<evidence type="ECO:0000256" key="1">
    <source>
        <dbReference type="ARBA" id="ARBA00004477"/>
    </source>
</evidence>